<organism evidence="2 3">
    <name type="scientific">Ensete ventricosum</name>
    <name type="common">Abyssinian banana</name>
    <name type="synonym">Musa ensete</name>
    <dbReference type="NCBI Taxonomy" id="4639"/>
    <lineage>
        <taxon>Eukaryota</taxon>
        <taxon>Viridiplantae</taxon>
        <taxon>Streptophyta</taxon>
        <taxon>Embryophyta</taxon>
        <taxon>Tracheophyta</taxon>
        <taxon>Spermatophyta</taxon>
        <taxon>Magnoliopsida</taxon>
        <taxon>Liliopsida</taxon>
        <taxon>Zingiberales</taxon>
        <taxon>Musaceae</taxon>
        <taxon>Ensete</taxon>
    </lineage>
</organism>
<keyword evidence="1" id="KW-0812">Transmembrane</keyword>
<dbReference type="EMBL" id="AMZH03001307">
    <property type="protein sequence ID" value="RRT79798.1"/>
    <property type="molecule type" value="Genomic_DNA"/>
</dbReference>
<reference evidence="2 3" key="1">
    <citation type="journal article" date="2014" name="Agronomy (Basel)">
        <title>A Draft Genome Sequence for Ensete ventricosum, the Drought-Tolerant Tree Against Hunger.</title>
        <authorList>
            <person name="Harrison J."/>
            <person name="Moore K.A."/>
            <person name="Paszkiewicz K."/>
            <person name="Jones T."/>
            <person name="Grant M."/>
            <person name="Ambacheew D."/>
            <person name="Muzemil S."/>
            <person name="Studholme D.J."/>
        </authorList>
    </citation>
    <scope>NUCLEOTIDE SEQUENCE [LARGE SCALE GENOMIC DNA]</scope>
</reference>
<comment type="caution">
    <text evidence="2">The sequence shown here is derived from an EMBL/GenBank/DDBJ whole genome shotgun (WGS) entry which is preliminary data.</text>
</comment>
<gene>
    <name evidence="2" type="ORF">B296_00017627</name>
</gene>
<keyword evidence="1" id="KW-1133">Transmembrane helix</keyword>
<protein>
    <submittedName>
        <fullName evidence="2">Uncharacterized protein</fullName>
    </submittedName>
</protein>
<dbReference type="AlphaFoldDB" id="A0A427AU61"/>
<evidence type="ECO:0000313" key="3">
    <source>
        <dbReference type="Proteomes" id="UP000287651"/>
    </source>
</evidence>
<evidence type="ECO:0000313" key="2">
    <source>
        <dbReference type="EMBL" id="RRT79798.1"/>
    </source>
</evidence>
<name>A0A427AU61_ENSVE</name>
<dbReference type="Proteomes" id="UP000287651">
    <property type="component" value="Unassembled WGS sequence"/>
</dbReference>
<dbReference type="Pfam" id="PF12056">
    <property type="entry name" value="DUF3537"/>
    <property type="match status" value="1"/>
</dbReference>
<sequence>MAGGCIVVKAITNSNTEPLLPSRAPYAHGLSCVGDKHRSFRSYLRWMCVDQSDIRHTMVSWSLFLLGAFILTASHFVLSYAPTHHAYDVVI</sequence>
<proteinExistence type="predicted"/>
<dbReference type="InterPro" id="IPR021924">
    <property type="entry name" value="DUF3537"/>
</dbReference>
<evidence type="ECO:0000256" key="1">
    <source>
        <dbReference type="SAM" id="Phobius"/>
    </source>
</evidence>
<accession>A0A427AU61</accession>
<feature type="transmembrane region" description="Helical" evidence="1">
    <location>
        <begin position="61"/>
        <end position="81"/>
    </location>
</feature>
<keyword evidence="1" id="KW-0472">Membrane</keyword>